<feature type="transmembrane region" description="Helical" evidence="6">
    <location>
        <begin position="16"/>
        <end position="41"/>
    </location>
</feature>
<dbReference type="EMBL" id="FOUP01000003">
    <property type="protein sequence ID" value="SFN19216.1"/>
    <property type="molecule type" value="Genomic_DNA"/>
</dbReference>
<evidence type="ECO:0000256" key="4">
    <source>
        <dbReference type="ARBA" id="ARBA00022989"/>
    </source>
</evidence>
<keyword evidence="5 6" id="KW-0472">Membrane</keyword>
<dbReference type="GO" id="GO:0005886">
    <property type="term" value="C:plasma membrane"/>
    <property type="evidence" value="ECO:0007669"/>
    <property type="project" value="TreeGrafter"/>
</dbReference>
<evidence type="ECO:0000256" key="6">
    <source>
        <dbReference type="SAM" id="Phobius"/>
    </source>
</evidence>
<sequence>MTRTEQRARPLVSPQLLRYAVIGASGVLLDYLLFLLLYNAFGLHEQLANVISTTAGITNNFVLNALFNFRKRDRILVRFLRFYAVGVAGIGLTFALLQVFSGWLGIDPNLVKAASLPIVLIVQYTINKKWSFG</sequence>
<keyword evidence="11" id="KW-1185">Reference proteome</keyword>
<evidence type="ECO:0000313" key="9">
    <source>
        <dbReference type="EMBL" id="SFN19216.1"/>
    </source>
</evidence>
<accession>A0A1I4X1G4</accession>
<dbReference type="InterPro" id="IPR051401">
    <property type="entry name" value="GtrA_CellWall_Glycosyl"/>
</dbReference>
<feature type="domain" description="GtrA/DPMS transmembrane" evidence="7">
    <location>
        <begin position="18"/>
        <end position="132"/>
    </location>
</feature>
<protein>
    <submittedName>
        <fullName evidence="8 9">Flippase GtrA</fullName>
    </submittedName>
</protein>
<reference evidence="8 11" key="2">
    <citation type="submission" date="2018-10" db="EMBL/GenBank/DDBJ databases">
        <title>Sequencing the genomes of 1000 actinobacteria strains.</title>
        <authorList>
            <person name="Klenk H.-P."/>
        </authorList>
    </citation>
    <scope>NUCLEOTIDE SEQUENCE [LARGE SCALE GENOMIC DNA]</scope>
    <source>
        <strain evidence="8 11">DSM 45119</strain>
    </source>
</reference>
<dbReference type="Proteomes" id="UP000270697">
    <property type="component" value="Unassembled WGS sequence"/>
</dbReference>
<feature type="transmembrane region" description="Helical" evidence="6">
    <location>
        <begin position="79"/>
        <end position="104"/>
    </location>
</feature>
<feature type="transmembrane region" description="Helical" evidence="6">
    <location>
        <begin position="47"/>
        <end position="67"/>
    </location>
</feature>
<comment type="similarity">
    <text evidence="2">Belongs to the GtrA family.</text>
</comment>
<dbReference type="Pfam" id="PF04138">
    <property type="entry name" value="GtrA_DPMS_TM"/>
    <property type="match status" value="1"/>
</dbReference>
<evidence type="ECO:0000256" key="5">
    <source>
        <dbReference type="ARBA" id="ARBA00023136"/>
    </source>
</evidence>
<comment type="subcellular location">
    <subcellularLocation>
        <location evidence="1">Membrane</location>
        <topology evidence="1">Multi-pass membrane protein</topology>
    </subcellularLocation>
</comment>
<keyword evidence="3 6" id="KW-0812">Transmembrane</keyword>
<dbReference type="PANTHER" id="PTHR38459:SF1">
    <property type="entry name" value="PROPHAGE BACTOPRENOL-LINKED GLUCOSE TRANSLOCASE HOMOLOG"/>
    <property type="match status" value="1"/>
</dbReference>
<proteinExistence type="inferred from homology"/>
<dbReference type="OrthoDB" id="5193094at2"/>
<evidence type="ECO:0000256" key="2">
    <source>
        <dbReference type="ARBA" id="ARBA00009399"/>
    </source>
</evidence>
<evidence type="ECO:0000313" key="11">
    <source>
        <dbReference type="Proteomes" id="UP000270697"/>
    </source>
</evidence>
<dbReference type="PANTHER" id="PTHR38459">
    <property type="entry name" value="PROPHAGE BACTOPRENOL-LINKED GLUCOSE TRANSLOCASE HOMOLOG"/>
    <property type="match status" value="1"/>
</dbReference>
<evidence type="ECO:0000256" key="3">
    <source>
        <dbReference type="ARBA" id="ARBA00022692"/>
    </source>
</evidence>
<reference evidence="9 10" key="1">
    <citation type="submission" date="2016-10" db="EMBL/GenBank/DDBJ databases">
        <authorList>
            <person name="de Groot N.N."/>
        </authorList>
    </citation>
    <scope>NUCLEOTIDE SEQUENCE [LARGE SCALE GENOMIC DNA]</scope>
    <source>
        <strain evidence="9 10">CPCC 201259</strain>
    </source>
</reference>
<dbReference type="RefSeq" id="WP_093150336.1">
    <property type="nucleotide sequence ID" value="NZ_FOUP01000003.1"/>
</dbReference>
<dbReference type="Proteomes" id="UP000199398">
    <property type="component" value="Unassembled WGS sequence"/>
</dbReference>
<dbReference type="STRING" id="455193.SAMN05421805_103166"/>
<organism evidence="9 10">
    <name type="scientific">Saccharopolyspora antimicrobica</name>
    <dbReference type="NCBI Taxonomy" id="455193"/>
    <lineage>
        <taxon>Bacteria</taxon>
        <taxon>Bacillati</taxon>
        <taxon>Actinomycetota</taxon>
        <taxon>Actinomycetes</taxon>
        <taxon>Pseudonocardiales</taxon>
        <taxon>Pseudonocardiaceae</taxon>
        <taxon>Saccharopolyspora</taxon>
    </lineage>
</organism>
<evidence type="ECO:0000256" key="1">
    <source>
        <dbReference type="ARBA" id="ARBA00004141"/>
    </source>
</evidence>
<evidence type="ECO:0000313" key="10">
    <source>
        <dbReference type="Proteomes" id="UP000199398"/>
    </source>
</evidence>
<dbReference type="AlphaFoldDB" id="A0A1I4X1G4"/>
<dbReference type="InterPro" id="IPR007267">
    <property type="entry name" value="GtrA_DPMS_TM"/>
</dbReference>
<dbReference type="GO" id="GO:0000271">
    <property type="term" value="P:polysaccharide biosynthetic process"/>
    <property type="evidence" value="ECO:0007669"/>
    <property type="project" value="InterPro"/>
</dbReference>
<evidence type="ECO:0000313" key="8">
    <source>
        <dbReference type="EMBL" id="RKT84240.1"/>
    </source>
</evidence>
<dbReference type="EMBL" id="RBXX01000002">
    <property type="protein sequence ID" value="RKT84240.1"/>
    <property type="molecule type" value="Genomic_DNA"/>
</dbReference>
<name>A0A1I4X1G4_9PSEU</name>
<keyword evidence="4 6" id="KW-1133">Transmembrane helix</keyword>
<evidence type="ECO:0000259" key="7">
    <source>
        <dbReference type="Pfam" id="PF04138"/>
    </source>
</evidence>
<gene>
    <name evidence="8" type="ORF">ATL45_2550</name>
    <name evidence="9" type="ORF">SAMN05421805_103166</name>
</gene>